<evidence type="ECO:0000256" key="1">
    <source>
        <dbReference type="SAM" id="MobiDB-lite"/>
    </source>
</evidence>
<organism evidence="2 3">
    <name type="scientific">Triparma laevis f. inornata</name>
    <dbReference type="NCBI Taxonomy" id="1714386"/>
    <lineage>
        <taxon>Eukaryota</taxon>
        <taxon>Sar</taxon>
        <taxon>Stramenopiles</taxon>
        <taxon>Ochrophyta</taxon>
        <taxon>Bolidophyceae</taxon>
        <taxon>Parmales</taxon>
        <taxon>Triparmaceae</taxon>
        <taxon>Triparma</taxon>
    </lineage>
</organism>
<protein>
    <submittedName>
        <fullName evidence="2">Uncharacterized protein</fullName>
    </submittedName>
</protein>
<name>A0A9W6ZTF0_9STRA</name>
<dbReference type="Proteomes" id="UP001162640">
    <property type="component" value="Unassembled WGS sequence"/>
</dbReference>
<feature type="region of interest" description="Disordered" evidence="1">
    <location>
        <begin position="28"/>
        <end position="125"/>
    </location>
</feature>
<accession>A0A9W6ZTF0</accession>
<feature type="compositionally biased region" description="Low complexity" evidence="1">
    <location>
        <begin position="66"/>
        <end position="76"/>
    </location>
</feature>
<gene>
    <name evidence="2" type="ORF">TL16_g01950</name>
</gene>
<dbReference type="EMBL" id="BLQM01000046">
    <property type="protein sequence ID" value="GMH55615.1"/>
    <property type="molecule type" value="Genomic_DNA"/>
</dbReference>
<feature type="compositionally biased region" description="Low complexity" evidence="1">
    <location>
        <begin position="43"/>
        <end position="58"/>
    </location>
</feature>
<evidence type="ECO:0000313" key="3">
    <source>
        <dbReference type="Proteomes" id="UP001162640"/>
    </source>
</evidence>
<proteinExistence type="predicted"/>
<feature type="compositionally biased region" description="Basic residues" evidence="1">
    <location>
        <begin position="114"/>
        <end position="123"/>
    </location>
</feature>
<reference evidence="3" key="1">
    <citation type="journal article" date="2023" name="Commun. Biol.">
        <title>Genome analysis of Parmales, the sister group of diatoms, reveals the evolutionary specialization of diatoms from phago-mixotrophs to photoautotrophs.</title>
        <authorList>
            <person name="Ban H."/>
            <person name="Sato S."/>
            <person name="Yoshikawa S."/>
            <person name="Yamada K."/>
            <person name="Nakamura Y."/>
            <person name="Ichinomiya M."/>
            <person name="Sato N."/>
            <person name="Blanc-Mathieu R."/>
            <person name="Endo H."/>
            <person name="Kuwata A."/>
            <person name="Ogata H."/>
        </authorList>
    </citation>
    <scope>NUCLEOTIDE SEQUENCE [LARGE SCALE GENOMIC DNA]</scope>
</reference>
<evidence type="ECO:0000313" key="2">
    <source>
        <dbReference type="EMBL" id="GMH55615.1"/>
    </source>
</evidence>
<sequence>MSNSPKSHHPDFLLGSAKKVRTFAVSIFSPTKEEGNGPNDVLPGSPKKSTPKKSPAANKLKKAATKVKAVNALTKKSPSKRVAKKSTPSKKSTPKKSPAKKNWAKVKKEVMKSTPRRSARSGIKKGFYNEARLAQIVWKGQGTNKDPIQFK</sequence>
<feature type="compositionally biased region" description="Basic residues" evidence="1">
    <location>
        <begin position="77"/>
        <end position="105"/>
    </location>
</feature>
<comment type="caution">
    <text evidence="2">The sequence shown here is derived from an EMBL/GenBank/DDBJ whole genome shotgun (WGS) entry which is preliminary data.</text>
</comment>
<dbReference type="AlphaFoldDB" id="A0A9W6ZTF0"/>